<keyword evidence="5" id="KW-0547">Nucleotide-binding</keyword>
<reference evidence="9 10" key="1">
    <citation type="submission" date="2020-08" db="EMBL/GenBank/DDBJ databases">
        <title>A Genomic Blueprint of the Chicken Gut Microbiome.</title>
        <authorList>
            <person name="Gilroy R."/>
            <person name="Ravi A."/>
            <person name="Getino M."/>
            <person name="Pursley I."/>
            <person name="Horton D.L."/>
            <person name="Alikhan N.-F."/>
            <person name="Baker D."/>
            <person name="Gharbi K."/>
            <person name="Hall N."/>
            <person name="Watson M."/>
            <person name="Adriaenssens E.M."/>
            <person name="Foster-Nyarko E."/>
            <person name="Jarju S."/>
            <person name="Secka A."/>
            <person name="Antonio M."/>
            <person name="Oren A."/>
            <person name="Chaudhuri R."/>
            <person name="La Ragione R.M."/>
            <person name="Hildebrand F."/>
            <person name="Pallen M.J."/>
        </authorList>
    </citation>
    <scope>NUCLEOTIDE SEQUENCE [LARGE SCALE GENOMIC DNA]</scope>
    <source>
        <strain evidence="9 10">Sa2YVA2</strain>
    </source>
</reference>
<evidence type="ECO:0000313" key="10">
    <source>
        <dbReference type="Proteomes" id="UP000626786"/>
    </source>
</evidence>
<dbReference type="EMBL" id="JACSQN010000004">
    <property type="protein sequence ID" value="MBD7984062.1"/>
    <property type="molecule type" value="Genomic_DNA"/>
</dbReference>
<keyword evidence="10" id="KW-1185">Reference proteome</keyword>
<keyword evidence="4" id="KW-1003">Cell membrane</keyword>
<proteinExistence type="inferred from homology"/>
<dbReference type="PROSITE" id="PS00211">
    <property type="entry name" value="ABC_TRANSPORTER_1"/>
    <property type="match status" value="1"/>
</dbReference>
<evidence type="ECO:0000256" key="1">
    <source>
        <dbReference type="ARBA" id="ARBA00004202"/>
    </source>
</evidence>
<dbReference type="PANTHER" id="PTHR43297">
    <property type="entry name" value="OLIGOPEPTIDE TRANSPORT ATP-BINDING PROTEIN APPD"/>
    <property type="match status" value="1"/>
</dbReference>
<comment type="subcellular location">
    <subcellularLocation>
        <location evidence="1">Cell membrane</location>
        <topology evidence="1">Peripheral membrane protein</topology>
    </subcellularLocation>
</comment>
<dbReference type="InterPro" id="IPR003439">
    <property type="entry name" value="ABC_transporter-like_ATP-bd"/>
</dbReference>
<evidence type="ECO:0000256" key="6">
    <source>
        <dbReference type="ARBA" id="ARBA00022840"/>
    </source>
</evidence>
<organism evidence="9 10">
    <name type="scientific">Sporosarcina quadrami</name>
    <dbReference type="NCBI Taxonomy" id="2762234"/>
    <lineage>
        <taxon>Bacteria</taxon>
        <taxon>Bacillati</taxon>
        <taxon>Bacillota</taxon>
        <taxon>Bacilli</taxon>
        <taxon>Bacillales</taxon>
        <taxon>Caryophanaceae</taxon>
        <taxon>Sporosarcina</taxon>
    </lineage>
</organism>
<dbReference type="SMART" id="SM00382">
    <property type="entry name" value="AAA"/>
    <property type="match status" value="1"/>
</dbReference>
<protein>
    <submittedName>
        <fullName evidence="9">ABC transporter ATP-binding protein</fullName>
    </submittedName>
</protein>
<dbReference type="PROSITE" id="PS50893">
    <property type="entry name" value="ABC_TRANSPORTER_2"/>
    <property type="match status" value="1"/>
</dbReference>
<evidence type="ECO:0000259" key="8">
    <source>
        <dbReference type="PROSITE" id="PS50893"/>
    </source>
</evidence>
<dbReference type="InterPro" id="IPR050388">
    <property type="entry name" value="ABC_Ni/Peptide_Import"/>
</dbReference>
<dbReference type="Proteomes" id="UP000626786">
    <property type="component" value="Unassembled WGS sequence"/>
</dbReference>
<evidence type="ECO:0000256" key="7">
    <source>
        <dbReference type="ARBA" id="ARBA00023136"/>
    </source>
</evidence>
<sequence length="342" mass="38313">MKNPVLEIKNLSTSFNIKGDYYAAVDDVSITVHENEVVAIVGESGCGKSALALSVMGLHNLKNTKLEGQVNFGGQNLLSLSRNALNKVRGKDIGMIFQDPMTALNPLATIGRQIEEPMDYHMKLSASDKKKRVLELLRRVGIKNEQRVYEQYPHELSGGMRQRVVIAIALSCDPVLLLADEPTTALDVTIQAQIMDLMKELQNQMKTGIILITHDLGVVAEMADRVVVMYAGQVVEIADVKELFANPLHPYTRSLLNSIPANMEGKEKLHVIDGIVPSLQNLDRTGCRFAPRIEWIPAEDHEERPEMHEAEPNHFVRCSCYKTFYFPEDRVGEREYVATESE</sequence>
<dbReference type="RefSeq" id="WP_191693753.1">
    <property type="nucleotide sequence ID" value="NZ_JACSQN010000004.1"/>
</dbReference>
<dbReference type="Gene3D" id="3.40.50.300">
    <property type="entry name" value="P-loop containing nucleotide triphosphate hydrolases"/>
    <property type="match status" value="1"/>
</dbReference>
<keyword evidence="6 9" id="KW-0067">ATP-binding</keyword>
<keyword evidence="3" id="KW-0813">Transport</keyword>
<accession>A0ABR8U7P7</accession>
<dbReference type="SUPFAM" id="SSF52540">
    <property type="entry name" value="P-loop containing nucleoside triphosphate hydrolases"/>
    <property type="match status" value="1"/>
</dbReference>
<comment type="caution">
    <text evidence="9">The sequence shown here is derived from an EMBL/GenBank/DDBJ whole genome shotgun (WGS) entry which is preliminary data.</text>
</comment>
<name>A0ABR8U7P7_9BACL</name>
<dbReference type="GO" id="GO:0005524">
    <property type="term" value="F:ATP binding"/>
    <property type="evidence" value="ECO:0007669"/>
    <property type="project" value="UniProtKB-KW"/>
</dbReference>
<evidence type="ECO:0000256" key="4">
    <source>
        <dbReference type="ARBA" id="ARBA00022475"/>
    </source>
</evidence>
<dbReference type="PANTHER" id="PTHR43297:SF2">
    <property type="entry name" value="DIPEPTIDE TRANSPORT ATP-BINDING PROTEIN DPPD"/>
    <property type="match status" value="1"/>
</dbReference>
<evidence type="ECO:0000256" key="5">
    <source>
        <dbReference type="ARBA" id="ARBA00022741"/>
    </source>
</evidence>
<dbReference type="Pfam" id="PF08352">
    <property type="entry name" value="oligo_HPY"/>
    <property type="match status" value="1"/>
</dbReference>
<evidence type="ECO:0000256" key="3">
    <source>
        <dbReference type="ARBA" id="ARBA00022448"/>
    </source>
</evidence>
<dbReference type="InterPro" id="IPR013563">
    <property type="entry name" value="Oligopep_ABC_C"/>
</dbReference>
<evidence type="ECO:0000313" key="9">
    <source>
        <dbReference type="EMBL" id="MBD7984062.1"/>
    </source>
</evidence>
<dbReference type="InterPro" id="IPR017871">
    <property type="entry name" value="ABC_transporter-like_CS"/>
</dbReference>
<dbReference type="CDD" id="cd03257">
    <property type="entry name" value="ABC_NikE_OppD_transporters"/>
    <property type="match status" value="1"/>
</dbReference>
<dbReference type="NCBIfam" id="TIGR01727">
    <property type="entry name" value="oligo_HPY"/>
    <property type="match status" value="1"/>
</dbReference>
<feature type="domain" description="ABC transporter" evidence="8">
    <location>
        <begin position="6"/>
        <end position="256"/>
    </location>
</feature>
<dbReference type="InterPro" id="IPR003593">
    <property type="entry name" value="AAA+_ATPase"/>
</dbReference>
<comment type="similarity">
    <text evidence="2">Belongs to the ABC transporter superfamily.</text>
</comment>
<gene>
    <name evidence="9" type="ORF">H9649_05680</name>
</gene>
<dbReference type="Pfam" id="PF00005">
    <property type="entry name" value="ABC_tran"/>
    <property type="match status" value="1"/>
</dbReference>
<dbReference type="InterPro" id="IPR027417">
    <property type="entry name" value="P-loop_NTPase"/>
</dbReference>
<keyword evidence="7" id="KW-0472">Membrane</keyword>
<evidence type="ECO:0000256" key="2">
    <source>
        <dbReference type="ARBA" id="ARBA00005417"/>
    </source>
</evidence>